<evidence type="ECO:0000313" key="1">
    <source>
        <dbReference type="EMBL" id="DAE27279.1"/>
    </source>
</evidence>
<protein>
    <submittedName>
        <fullName evidence="1">Uncharacterized protein</fullName>
    </submittedName>
</protein>
<organism evidence="1">
    <name type="scientific">virus sp. ctWpE22</name>
    <dbReference type="NCBI Taxonomy" id="2826805"/>
    <lineage>
        <taxon>Viruses</taxon>
    </lineage>
</organism>
<name>A0A8S5R7B6_9VIRU</name>
<sequence length="71" mass="8112">MIGATPLNRKLVAKHRFVWINPWFRQPYGKALCQQDLKPSGMVLSPHRSKKDCFQPISNSRLTLFTANPAC</sequence>
<proteinExistence type="predicted"/>
<accession>A0A8S5R7B6</accession>
<dbReference type="EMBL" id="BK015834">
    <property type="protein sequence ID" value="DAE27279.1"/>
    <property type="molecule type" value="Genomic_DNA"/>
</dbReference>
<reference evidence="1" key="1">
    <citation type="journal article" date="2021" name="Proc. Natl. Acad. Sci. U.S.A.">
        <title>A Catalog of Tens of Thousands of Viruses from Human Metagenomes Reveals Hidden Associations with Chronic Diseases.</title>
        <authorList>
            <person name="Tisza M.J."/>
            <person name="Buck C.B."/>
        </authorList>
    </citation>
    <scope>NUCLEOTIDE SEQUENCE</scope>
    <source>
        <strain evidence="1">CtWpE22</strain>
    </source>
</reference>